<gene>
    <name evidence="1" type="ORF">ABID27_001554</name>
</gene>
<proteinExistence type="predicted"/>
<protein>
    <recommendedName>
        <fullName evidence="3">DUF2785 domain-containing protein</fullName>
    </recommendedName>
</protein>
<dbReference type="Proteomes" id="UP001549055">
    <property type="component" value="Unassembled WGS sequence"/>
</dbReference>
<dbReference type="EMBL" id="JBEPMK010000005">
    <property type="protein sequence ID" value="MET3644923.1"/>
    <property type="molecule type" value="Genomic_DNA"/>
</dbReference>
<keyword evidence="2" id="KW-1185">Reference proteome</keyword>
<accession>A0ABV2JPX0</accession>
<comment type="caution">
    <text evidence="1">The sequence shown here is derived from an EMBL/GenBank/DDBJ whole genome shotgun (WGS) entry which is preliminary data.</text>
</comment>
<name>A0ABV2JPX0_9STRE</name>
<organism evidence="1 2">
    <name type="scientific">Streptococcus gallinaceus</name>
    <dbReference type="NCBI Taxonomy" id="165758"/>
    <lineage>
        <taxon>Bacteria</taxon>
        <taxon>Bacillati</taxon>
        <taxon>Bacillota</taxon>
        <taxon>Bacilli</taxon>
        <taxon>Lactobacillales</taxon>
        <taxon>Streptococcaceae</taxon>
        <taxon>Streptococcus</taxon>
    </lineage>
</organism>
<dbReference type="Pfam" id="PF10978">
    <property type="entry name" value="DUF2785"/>
    <property type="match status" value="1"/>
</dbReference>
<evidence type="ECO:0000313" key="1">
    <source>
        <dbReference type="EMBL" id="MET3644923.1"/>
    </source>
</evidence>
<dbReference type="InterPro" id="IPR021247">
    <property type="entry name" value="DUF2785"/>
</dbReference>
<evidence type="ECO:0000313" key="2">
    <source>
        <dbReference type="Proteomes" id="UP001549055"/>
    </source>
</evidence>
<sequence length="257" mass="29774">MKEILQKQLETNENYSQEQLTWLIEHIGDENPQIRDELVYASFCHAILDALLTPEDYHWLLQQLWEHGSVTSPHTPTRSFTALVLALFLYVDSLEGSPYENRLTTTDKVQLFQAALQFLSNKTDSRGWDEQLGWLHAIAHGADFLLTAACHPDFPKEDLDKVWQSVLSVFQKQTKTFSAGEDQRLANVIVQLILSEKLSPEELIDFLKTTTLPNQEPQDYFAYLNFQHFFQKIYLDLDKENQLSENLKLAIQECLIN</sequence>
<evidence type="ECO:0008006" key="3">
    <source>
        <dbReference type="Google" id="ProtNLM"/>
    </source>
</evidence>
<dbReference type="RefSeq" id="WP_354281372.1">
    <property type="nucleotide sequence ID" value="NZ_JBEPMK010000005.1"/>
</dbReference>
<reference evidence="1 2" key="1">
    <citation type="submission" date="2024-06" db="EMBL/GenBank/DDBJ databases">
        <title>Genomic Encyclopedia of Type Strains, Phase IV (KMG-IV): sequencing the most valuable type-strain genomes for metagenomic binning, comparative biology and taxonomic classification.</title>
        <authorList>
            <person name="Goeker M."/>
        </authorList>
    </citation>
    <scope>NUCLEOTIDE SEQUENCE [LARGE SCALE GENOMIC DNA]</scope>
    <source>
        <strain evidence="1 2">DSM 15349</strain>
    </source>
</reference>